<dbReference type="EMBL" id="KZ110596">
    <property type="protein sequence ID" value="OSX63046.1"/>
    <property type="molecule type" value="Genomic_DNA"/>
</dbReference>
<sequence>MSSAREGWNQYMHDFALEYPRCTILANGDSDCGSEGWAFTLFIAWNLLSMYIFANLFVGVVVESFYYVFQMSGGSKSITREEMRAFKKVWAECANAKTGYLERSSFVKFFGKLGGIFEVAIYSSEYKIPKILVRCAENQRSTNMWTSTVDGVDIDKLNATLSGIDRAATKRRKNLYNRLFHEARISHEPGKGISFTNMLLLLAHHKLIVDRDALV</sequence>
<reference evidence="15 16" key="1">
    <citation type="submission" date="2017-04" db="EMBL/GenBank/DDBJ databases">
        <title>Genome Sequence of the Model Brown-Rot Fungus Postia placenta SB12.</title>
        <authorList>
            <consortium name="DOE Joint Genome Institute"/>
            <person name="Gaskell J."/>
            <person name="Kersten P."/>
            <person name="Larrondo L.F."/>
            <person name="Canessa P."/>
            <person name="Martinez D."/>
            <person name="Hibbett D."/>
            <person name="Schmoll M."/>
            <person name="Kubicek C.P."/>
            <person name="Martinez A.T."/>
            <person name="Yadav J."/>
            <person name="Master E."/>
            <person name="Magnuson J.K."/>
            <person name="James T."/>
            <person name="Yaver D."/>
            <person name="Berka R."/>
            <person name="Labutti K."/>
            <person name="Lipzen A."/>
            <person name="Aerts A."/>
            <person name="Barry K."/>
            <person name="Henrissat B."/>
            <person name="Blanchette R."/>
            <person name="Grigoriev I."/>
            <person name="Cullen D."/>
        </authorList>
    </citation>
    <scope>NUCLEOTIDE SEQUENCE [LARGE SCALE GENOMIC DNA]</scope>
    <source>
        <strain evidence="15 16">MAD-698-R-SB12</strain>
    </source>
</reference>
<evidence type="ECO:0000256" key="8">
    <source>
        <dbReference type="ARBA" id="ARBA00022989"/>
    </source>
</evidence>
<dbReference type="Gene3D" id="1.10.287.70">
    <property type="match status" value="1"/>
</dbReference>
<dbReference type="GO" id="GO:0098703">
    <property type="term" value="P:calcium ion import across plasma membrane"/>
    <property type="evidence" value="ECO:0007669"/>
    <property type="project" value="TreeGrafter"/>
</dbReference>
<dbReference type="InterPro" id="IPR005821">
    <property type="entry name" value="Ion_trans_dom"/>
</dbReference>
<keyword evidence="11" id="KW-0325">Glycoprotein</keyword>
<keyword evidence="4" id="KW-0107">Calcium channel</keyword>
<keyword evidence="8 13" id="KW-1133">Transmembrane helix</keyword>
<dbReference type="STRING" id="670580.A0A1X6N3J5"/>
<feature type="domain" description="Ion transport" evidence="14">
    <location>
        <begin position="6"/>
        <end position="68"/>
    </location>
</feature>
<keyword evidence="10 13" id="KW-0472">Membrane</keyword>
<evidence type="ECO:0000256" key="2">
    <source>
        <dbReference type="ARBA" id="ARBA00022448"/>
    </source>
</evidence>
<keyword evidence="2" id="KW-0813">Transport</keyword>
<evidence type="ECO:0000259" key="14">
    <source>
        <dbReference type="Pfam" id="PF00520"/>
    </source>
</evidence>
<name>A0A1X6N3J5_9APHY</name>
<gene>
    <name evidence="15" type="ORF">POSPLADRAFT_1141028</name>
</gene>
<evidence type="ECO:0000256" key="4">
    <source>
        <dbReference type="ARBA" id="ARBA00022673"/>
    </source>
</evidence>
<feature type="transmembrane region" description="Helical" evidence="13">
    <location>
        <begin position="43"/>
        <end position="69"/>
    </location>
</feature>
<keyword evidence="16" id="KW-1185">Reference proteome</keyword>
<dbReference type="PANTHER" id="PTHR45628">
    <property type="entry name" value="VOLTAGE-DEPENDENT CALCIUM CHANNEL TYPE A SUBUNIT ALPHA-1"/>
    <property type="match status" value="1"/>
</dbReference>
<keyword evidence="6" id="KW-0106">Calcium</keyword>
<evidence type="ECO:0000256" key="11">
    <source>
        <dbReference type="ARBA" id="ARBA00023180"/>
    </source>
</evidence>
<dbReference type="OrthoDB" id="2996840at2759"/>
<keyword evidence="12" id="KW-0407">Ion channel</keyword>
<evidence type="ECO:0000256" key="12">
    <source>
        <dbReference type="ARBA" id="ARBA00023303"/>
    </source>
</evidence>
<evidence type="ECO:0000256" key="10">
    <source>
        <dbReference type="ARBA" id="ARBA00023136"/>
    </source>
</evidence>
<dbReference type="GeneID" id="36330197"/>
<dbReference type="GO" id="GO:0008331">
    <property type="term" value="F:high voltage-gated calcium channel activity"/>
    <property type="evidence" value="ECO:0007669"/>
    <property type="project" value="TreeGrafter"/>
</dbReference>
<comment type="subcellular location">
    <subcellularLocation>
        <location evidence="1">Membrane</location>
        <topology evidence="1">Multi-pass membrane protein</topology>
    </subcellularLocation>
</comment>
<keyword evidence="3" id="KW-0109">Calcium transport</keyword>
<dbReference type="Proteomes" id="UP000194127">
    <property type="component" value="Unassembled WGS sequence"/>
</dbReference>
<dbReference type="RefSeq" id="XP_024339840.1">
    <property type="nucleotide sequence ID" value="XM_024485248.1"/>
</dbReference>
<keyword evidence="5 13" id="KW-0812">Transmembrane</keyword>
<evidence type="ECO:0000256" key="1">
    <source>
        <dbReference type="ARBA" id="ARBA00004141"/>
    </source>
</evidence>
<organism evidence="15 16">
    <name type="scientific">Postia placenta MAD-698-R-SB12</name>
    <dbReference type="NCBI Taxonomy" id="670580"/>
    <lineage>
        <taxon>Eukaryota</taxon>
        <taxon>Fungi</taxon>
        <taxon>Dikarya</taxon>
        <taxon>Basidiomycota</taxon>
        <taxon>Agaricomycotina</taxon>
        <taxon>Agaricomycetes</taxon>
        <taxon>Polyporales</taxon>
        <taxon>Adustoporiaceae</taxon>
        <taxon>Rhodonia</taxon>
    </lineage>
</organism>
<evidence type="ECO:0000256" key="5">
    <source>
        <dbReference type="ARBA" id="ARBA00022692"/>
    </source>
</evidence>
<dbReference type="InterPro" id="IPR050599">
    <property type="entry name" value="VDCC_alpha-1_subunit"/>
</dbReference>
<evidence type="ECO:0000313" key="15">
    <source>
        <dbReference type="EMBL" id="OSX63046.1"/>
    </source>
</evidence>
<evidence type="ECO:0000313" key="16">
    <source>
        <dbReference type="Proteomes" id="UP000194127"/>
    </source>
</evidence>
<evidence type="ECO:0000256" key="9">
    <source>
        <dbReference type="ARBA" id="ARBA00023065"/>
    </source>
</evidence>
<protein>
    <recommendedName>
        <fullName evidence="14">Ion transport domain-containing protein</fullName>
    </recommendedName>
</protein>
<keyword evidence="9" id="KW-0406">Ion transport</keyword>
<dbReference type="Pfam" id="PF00520">
    <property type="entry name" value="Ion_trans"/>
    <property type="match status" value="1"/>
</dbReference>
<keyword evidence="7" id="KW-0851">Voltage-gated channel</keyword>
<evidence type="ECO:0000256" key="7">
    <source>
        <dbReference type="ARBA" id="ARBA00022882"/>
    </source>
</evidence>
<dbReference type="PANTHER" id="PTHR45628:SF7">
    <property type="entry name" value="VOLTAGE-DEPENDENT CALCIUM CHANNEL TYPE A SUBUNIT ALPHA-1"/>
    <property type="match status" value="1"/>
</dbReference>
<proteinExistence type="predicted"/>
<evidence type="ECO:0000256" key="13">
    <source>
        <dbReference type="SAM" id="Phobius"/>
    </source>
</evidence>
<evidence type="ECO:0000256" key="3">
    <source>
        <dbReference type="ARBA" id="ARBA00022568"/>
    </source>
</evidence>
<dbReference type="GO" id="GO:0005891">
    <property type="term" value="C:voltage-gated calcium channel complex"/>
    <property type="evidence" value="ECO:0007669"/>
    <property type="project" value="TreeGrafter"/>
</dbReference>
<accession>A0A1X6N3J5</accession>
<evidence type="ECO:0000256" key="6">
    <source>
        <dbReference type="ARBA" id="ARBA00022837"/>
    </source>
</evidence>
<dbReference type="AlphaFoldDB" id="A0A1X6N3J5"/>